<dbReference type="Proteomes" id="UP000265100">
    <property type="component" value="Chromosome 18"/>
</dbReference>
<evidence type="ECO:0000256" key="2">
    <source>
        <dbReference type="ARBA" id="ARBA00022692"/>
    </source>
</evidence>
<comment type="subcellular location">
    <subcellularLocation>
        <location evidence="1">Membrane</location>
    </subcellularLocation>
</comment>
<dbReference type="PANTHER" id="PTHR19256:SF65">
    <property type="entry name" value="T CELL RECEPTOR GAMMA CONSTANT 1-RELATED"/>
    <property type="match status" value="1"/>
</dbReference>
<feature type="chain" id="PRO_5044268195" description="Ig-like domain-containing protein" evidence="7">
    <location>
        <begin position="19"/>
        <end position="109"/>
    </location>
</feature>
<evidence type="ECO:0000256" key="7">
    <source>
        <dbReference type="SAM" id="SignalP"/>
    </source>
</evidence>
<dbReference type="InterPro" id="IPR013106">
    <property type="entry name" value="Ig_V-set"/>
</dbReference>
<keyword evidence="6" id="KW-0393">Immunoglobulin domain</keyword>
<dbReference type="Pfam" id="PF07686">
    <property type="entry name" value="V-set"/>
    <property type="match status" value="1"/>
</dbReference>
<keyword evidence="3" id="KW-1133">Transmembrane helix</keyword>
<keyword evidence="7" id="KW-0732">Signal</keyword>
<sequence length="109" mass="12371">MLFLPAAALCCLCSVGENVSFSCGGTEQCDSRAPYVLWYQKKEKETFKVILDIHKTNGDIDKRYGHPQKDDFSVVNKQNSCELKIEKVKPDHSATYYCSCYKLAPHSEK</sequence>
<organism evidence="9 10">
    <name type="scientific">Astatotilapia calliptera</name>
    <name type="common">Eastern happy</name>
    <name type="synonym">Chromis callipterus</name>
    <dbReference type="NCBI Taxonomy" id="8154"/>
    <lineage>
        <taxon>Eukaryota</taxon>
        <taxon>Metazoa</taxon>
        <taxon>Chordata</taxon>
        <taxon>Craniata</taxon>
        <taxon>Vertebrata</taxon>
        <taxon>Euteleostomi</taxon>
        <taxon>Actinopterygii</taxon>
        <taxon>Neopterygii</taxon>
        <taxon>Teleostei</taxon>
        <taxon>Neoteleostei</taxon>
        <taxon>Acanthomorphata</taxon>
        <taxon>Ovalentaria</taxon>
        <taxon>Cichlomorphae</taxon>
        <taxon>Cichliformes</taxon>
        <taxon>Cichlidae</taxon>
        <taxon>African cichlids</taxon>
        <taxon>Pseudocrenilabrinae</taxon>
        <taxon>Haplochromini</taxon>
        <taxon>Astatotilapia</taxon>
    </lineage>
</organism>
<evidence type="ECO:0000256" key="6">
    <source>
        <dbReference type="ARBA" id="ARBA00023319"/>
    </source>
</evidence>
<reference evidence="9" key="3">
    <citation type="submission" date="2025-08" db="UniProtKB">
        <authorList>
            <consortium name="Ensembl"/>
        </authorList>
    </citation>
    <scope>IDENTIFICATION</scope>
</reference>
<dbReference type="GeneTree" id="ENSGT00670000098480"/>
<evidence type="ECO:0000313" key="9">
    <source>
        <dbReference type="Ensembl" id="ENSACLP00000048132.1"/>
    </source>
</evidence>
<dbReference type="Gene3D" id="2.60.40.10">
    <property type="entry name" value="Immunoglobulins"/>
    <property type="match status" value="1"/>
</dbReference>
<dbReference type="GO" id="GO:0016020">
    <property type="term" value="C:membrane"/>
    <property type="evidence" value="ECO:0007669"/>
    <property type="project" value="UniProtKB-SubCell"/>
</dbReference>
<dbReference type="AlphaFoldDB" id="A0AAX7SUI8"/>
<dbReference type="SUPFAM" id="SSF48726">
    <property type="entry name" value="Immunoglobulin"/>
    <property type="match status" value="1"/>
</dbReference>
<evidence type="ECO:0000256" key="1">
    <source>
        <dbReference type="ARBA" id="ARBA00004370"/>
    </source>
</evidence>
<keyword evidence="5" id="KW-0675">Receptor</keyword>
<reference evidence="10" key="2">
    <citation type="submission" date="2023-03" db="EMBL/GenBank/DDBJ databases">
        <authorList>
            <consortium name="Wellcome Sanger Institute Data Sharing"/>
        </authorList>
    </citation>
    <scope>NUCLEOTIDE SEQUENCE [LARGE SCALE GENOMIC DNA]</scope>
</reference>
<dbReference type="InterPro" id="IPR013783">
    <property type="entry name" value="Ig-like_fold"/>
</dbReference>
<dbReference type="InterPro" id="IPR007110">
    <property type="entry name" value="Ig-like_dom"/>
</dbReference>
<keyword evidence="10" id="KW-1185">Reference proteome</keyword>
<dbReference type="Ensembl" id="ENSACLT00000070608.1">
    <property type="protein sequence ID" value="ENSACLP00000048132.1"/>
    <property type="gene ID" value="ENSACLG00000029725.1"/>
</dbReference>
<dbReference type="InterPro" id="IPR051117">
    <property type="entry name" value="TRG_var/const_region"/>
</dbReference>
<evidence type="ECO:0000256" key="4">
    <source>
        <dbReference type="ARBA" id="ARBA00023136"/>
    </source>
</evidence>
<dbReference type="PROSITE" id="PS50835">
    <property type="entry name" value="IG_LIKE"/>
    <property type="match status" value="1"/>
</dbReference>
<keyword evidence="4" id="KW-0472">Membrane</keyword>
<keyword evidence="2" id="KW-0812">Transmembrane</keyword>
<evidence type="ECO:0000256" key="3">
    <source>
        <dbReference type="ARBA" id="ARBA00022989"/>
    </source>
</evidence>
<accession>A0AAX7SUI8</accession>
<evidence type="ECO:0000256" key="5">
    <source>
        <dbReference type="ARBA" id="ARBA00023170"/>
    </source>
</evidence>
<protein>
    <recommendedName>
        <fullName evidence="8">Ig-like domain-containing protein</fullName>
    </recommendedName>
</protein>
<reference evidence="9" key="4">
    <citation type="submission" date="2025-09" db="UniProtKB">
        <authorList>
            <consortium name="Ensembl"/>
        </authorList>
    </citation>
    <scope>IDENTIFICATION</scope>
</reference>
<feature type="domain" description="Ig-like" evidence="8">
    <location>
        <begin position="5"/>
        <end position="109"/>
    </location>
</feature>
<feature type="signal peptide" evidence="7">
    <location>
        <begin position="1"/>
        <end position="18"/>
    </location>
</feature>
<proteinExistence type="predicted"/>
<name>A0AAX7SUI8_ASTCA</name>
<dbReference type="PANTHER" id="PTHR19256">
    <property type="entry name" value="T-CELL RECEPTOR GAMMA CHAIN"/>
    <property type="match status" value="1"/>
</dbReference>
<evidence type="ECO:0000259" key="8">
    <source>
        <dbReference type="PROSITE" id="PS50835"/>
    </source>
</evidence>
<evidence type="ECO:0000313" key="10">
    <source>
        <dbReference type="Proteomes" id="UP000265100"/>
    </source>
</evidence>
<reference evidence="9 10" key="1">
    <citation type="submission" date="2018-05" db="EMBL/GenBank/DDBJ databases">
        <authorList>
            <person name="Datahose"/>
        </authorList>
    </citation>
    <scope>NUCLEOTIDE SEQUENCE</scope>
</reference>
<dbReference type="InterPro" id="IPR036179">
    <property type="entry name" value="Ig-like_dom_sf"/>
</dbReference>